<evidence type="ECO:0000256" key="2">
    <source>
        <dbReference type="ARBA" id="ARBA00023043"/>
    </source>
</evidence>
<feature type="region of interest" description="Disordered" evidence="4">
    <location>
        <begin position="158"/>
        <end position="197"/>
    </location>
</feature>
<evidence type="ECO:0000313" key="6">
    <source>
        <dbReference type="Proteomes" id="UP000016931"/>
    </source>
</evidence>
<dbReference type="PROSITE" id="PS50088">
    <property type="entry name" value="ANK_REPEAT"/>
    <property type="match status" value="1"/>
</dbReference>
<keyword evidence="2 3" id="KW-0040">ANK repeat</keyword>
<feature type="compositionally biased region" description="Acidic residues" evidence="4">
    <location>
        <begin position="166"/>
        <end position="177"/>
    </location>
</feature>
<evidence type="ECO:0000313" key="5">
    <source>
        <dbReference type="EMBL" id="EMF12289.1"/>
    </source>
</evidence>
<dbReference type="EMBL" id="KB456265">
    <property type="protein sequence ID" value="EMF12289.1"/>
    <property type="molecule type" value="Genomic_DNA"/>
</dbReference>
<gene>
    <name evidence="5" type="ORF">SEPMUDRAFT_149987</name>
</gene>
<feature type="repeat" description="ANK" evidence="3">
    <location>
        <begin position="97"/>
        <end position="129"/>
    </location>
</feature>
<dbReference type="SMART" id="SM00248">
    <property type="entry name" value="ANK"/>
    <property type="match status" value="3"/>
</dbReference>
<sequence length="197" mass="21124">MHSTALPALTFDEVDDLLYFTRANEAQELQQTITELAQKYSCSQKDVLEAAVDPESGNTVLHFCSANGLTQLLPSLLSALGATEGSPIEFVNRGNKEGNTPLHWAAYNGHLEIVKALIASGADMWQKNTAGHLAMFEAERADKNDVVQYLLEAGGKEVERAGEEGMPSEEDVVEVQDGEANSSAQASAGDVDMDNAP</sequence>
<protein>
    <submittedName>
        <fullName evidence="5">Ankyrin</fullName>
    </submittedName>
</protein>
<accession>N1QIP4</accession>
<dbReference type="Gene3D" id="1.25.40.20">
    <property type="entry name" value="Ankyrin repeat-containing domain"/>
    <property type="match status" value="1"/>
</dbReference>
<dbReference type="PROSITE" id="PS50297">
    <property type="entry name" value="ANK_REP_REGION"/>
    <property type="match status" value="1"/>
</dbReference>
<evidence type="ECO:0000256" key="4">
    <source>
        <dbReference type="SAM" id="MobiDB-lite"/>
    </source>
</evidence>
<dbReference type="Proteomes" id="UP000016931">
    <property type="component" value="Unassembled WGS sequence"/>
</dbReference>
<evidence type="ECO:0000256" key="3">
    <source>
        <dbReference type="PROSITE-ProRule" id="PRU00023"/>
    </source>
</evidence>
<reference evidence="5 6" key="1">
    <citation type="journal article" date="2012" name="PLoS Pathog.">
        <title>Diverse lifestyles and strategies of plant pathogenesis encoded in the genomes of eighteen Dothideomycetes fungi.</title>
        <authorList>
            <person name="Ohm R.A."/>
            <person name="Feau N."/>
            <person name="Henrissat B."/>
            <person name="Schoch C.L."/>
            <person name="Horwitz B.A."/>
            <person name="Barry K.W."/>
            <person name="Condon B.J."/>
            <person name="Copeland A.C."/>
            <person name="Dhillon B."/>
            <person name="Glaser F."/>
            <person name="Hesse C.N."/>
            <person name="Kosti I."/>
            <person name="LaButti K."/>
            <person name="Lindquist E.A."/>
            <person name="Lucas S."/>
            <person name="Salamov A.A."/>
            <person name="Bradshaw R.E."/>
            <person name="Ciuffetti L."/>
            <person name="Hamelin R.C."/>
            <person name="Kema G.H.J."/>
            <person name="Lawrence C."/>
            <person name="Scott J.A."/>
            <person name="Spatafora J.W."/>
            <person name="Turgeon B.G."/>
            <person name="de Wit P.J.G.M."/>
            <person name="Zhong S."/>
            <person name="Goodwin S.B."/>
            <person name="Grigoriev I.V."/>
        </authorList>
    </citation>
    <scope>NUCLEOTIDE SEQUENCE [LARGE SCALE GENOMIC DNA]</scope>
    <source>
        <strain evidence="5 6">SO2202</strain>
    </source>
</reference>
<organism evidence="5 6">
    <name type="scientific">Sphaerulina musiva (strain SO2202)</name>
    <name type="common">Poplar stem canker fungus</name>
    <name type="synonym">Septoria musiva</name>
    <dbReference type="NCBI Taxonomy" id="692275"/>
    <lineage>
        <taxon>Eukaryota</taxon>
        <taxon>Fungi</taxon>
        <taxon>Dikarya</taxon>
        <taxon>Ascomycota</taxon>
        <taxon>Pezizomycotina</taxon>
        <taxon>Dothideomycetes</taxon>
        <taxon>Dothideomycetidae</taxon>
        <taxon>Mycosphaerellales</taxon>
        <taxon>Mycosphaerellaceae</taxon>
        <taxon>Sphaerulina</taxon>
    </lineage>
</organism>
<dbReference type="InterPro" id="IPR002110">
    <property type="entry name" value="Ankyrin_rpt"/>
</dbReference>
<dbReference type="STRING" id="692275.N1QIP4"/>
<dbReference type="PANTHER" id="PTHR24188:SF29">
    <property type="entry name" value="GH09064P"/>
    <property type="match status" value="1"/>
</dbReference>
<keyword evidence="1" id="KW-0677">Repeat</keyword>
<dbReference type="GeneID" id="27903031"/>
<dbReference type="PRINTS" id="PR01415">
    <property type="entry name" value="ANKYRIN"/>
</dbReference>
<dbReference type="eggNOG" id="KOG0504">
    <property type="taxonomic scope" value="Eukaryota"/>
</dbReference>
<dbReference type="Pfam" id="PF12796">
    <property type="entry name" value="Ank_2"/>
    <property type="match status" value="1"/>
</dbReference>
<dbReference type="SUPFAM" id="SSF48403">
    <property type="entry name" value="Ankyrin repeat"/>
    <property type="match status" value="1"/>
</dbReference>
<dbReference type="OMA" id="EAENVGW"/>
<proteinExistence type="predicted"/>
<dbReference type="AlphaFoldDB" id="N1QIP4"/>
<keyword evidence="6" id="KW-1185">Reference proteome</keyword>
<dbReference type="RefSeq" id="XP_016760410.1">
    <property type="nucleotide sequence ID" value="XM_016905894.1"/>
</dbReference>
<dbReference type="InterPro" id="IPR036770">
    <property type="entry name" value="Ankyrin_rpt-contain_sf"/>
</dbReference>
<dbReference type="OrthoDB" id="10057496at2759"/>
<dbReference type="PANTHER" id="PTHR24188">
    <property type="entry name" value="ANKYRIN REPEAT PROTEIN"/>
    <property type="match status" value="1"/>
</dbReference>
<dbReference type="HOGENOM" id="CLU_000134_20_0_1"/>
<evidence type="ECO:0000256" key="1">
    <source>
        <dbReference type="ARBA" id="ARBA00022737"/>
    </source>
</evidence>
<name>N1QIP4_SPHMS</name>